<dbReference type="Gene3D" id="3.30.379.10">
    <property type="entry name" value="Chitobiase/beta-hexosaminidase domain 2-like"/>
    <property type="match status" value="1"/>
</dbReference>
<keyword evidence="8" id="KW-0812">Transmembrane</keyword>
<keyword evidence="8" id="KW-1133">Transmembrane helix</keyword>
<keyword evidence="8" id="KW-0472">Membrane</keyword>
<reference evidence="10 11" key="2">
    <citation type="journal article" date="2016" name="J. Biotechnol.">
        <title>Complete genome sequence of Arthrobacter alpinus ERGS4:06, a yellow pigmented bacterium tolerant to cold and radiations isolated from Sikkim Himalaya.</title>
        <authorList>
            <person name="Kumar R."/>
            <person name="Singh D."/>
            <person name="Swarnkar M.K."/>
            <person name="Singh A.K."/>
            <person name="Kumar S."/>
        </authorList>
    </citation>
    <scope>NUCLEOTIDE SEQUENCE [LARGE SCALE GENOMIC DNA]</scope>
    <source>
        <strain evidence="10 11">ERGS4:06</strain>
    </source>
</reference>
<feature type="region of interest" description="Disordered" evidence="7">
    <location>
        <begin position="803"/>
        <end position="907"/>
    </location>
</feature>
<dbReference type="InterPro" id="IPR015882">
    <property type="entry name" value="HEX_bac_N"/>
</dbReference>
<evidence type="ECO:0000256" key="2">
    <source>
        <dbReference type="ARBA" id="ARBA00006285"/>
    </source>
</evidence>
<comment type="similarity">
    <text evidence="2">Belongs to the glycosyl hydrolase 20 family.</text>
</comment>
<dbReference type="SUPFAM" id="SSF51445">
    <property type="entry name" value="(Trans)glycosidases"/>
    <property type="match status" value="1"/>
</dbReference>
<dbReference type="Pfam" id="PF02838">
    <property type="entry name" value="Glyco_hydro_20b"/>
    <property type="match status" value="1"/>
</dbReference>
<feature type="active site" description="Proton donor" evidence="6">
    <location>
        <position position="497"/>
    </location>
</feature>
<evidence type="ECO:0000256" key="3">
    <source>
        <dbReference type="ARBA" id="ARBA00012663"/>
    </source>
</evidence>
<dbReference type="SUPFAM" id="SSF55545">
    <property type="entry name" value="beta-N-acetylhexosaminidase-like domain"/>
    <property type="match status" value="1"/>
</dbReference>
<evidence type="ECO:0000256" key="5">
    <source>
        <dbReference type="ARBA" id="ARBA00023295"/>
    </source>
</evidence>
<dbReference type="EC" id="3.2.1.52" evidence="3"/>
<dbReference type="PANTHER" id="PTHR22600:SF57">
    <property type="entry name" value="BETA-N-ACETYLHEXOSAMINIDASE"/>
    <property type="match status" value="1"/>
</dbReference>
<dbReference type="InterPro" id="IPR008979">
    <property type="entry name" value="Galactose-bd-like_sf"/>
</dbReference>
<evidence type="ECO:0000256" key="1">
    <source>
        <dbReference type="ARBA" id="ARBA00001231"/>
    </source>
</evidence>
<dbReference type="Pfam" id="PF22633">
    <property type="entry name" value="F5_F8_type_C_2"/>
    <property type="match status" value="1"/>
</dbReference>
<comment type="catalytic activity">
    <reaction evidence="1">
        <text>Hydrolysis of terminal non-reducing N-acetyl-D-hexosamine residues in N-acetyl-beta-D-hexosaminides.</text>
        <dbReference type="EC" id="3.2.1.52"/>
    </reaction>
</comment>
<dbReference type="Gene3D" id="3.20.20.80">
    <property type="entry name" value="Glycosidases"/>
    <property type="match status" value="1"/>
</dbReference>
<dbReference type="InterPro" id="IPR000421">
    <property type="entry name" value="FA58C"/>
</dbReference>
<dbReference type="InterPro" id="IPR015883">
    <property type="entry name" value="Glyco_hydro_20_cat"/>
</dbReference>
<keyword evidence="5" id="KW-0326">Glycosidase</keyword>
<dbReference type="PRINTS" id="PR00738">
    <property type="entry name" value="GLHYDRLASE20"/>
</dbReference>
<evidence type="ECO:0000313" key="11">
    <source>
        <dbReference type="Proteomes" id="UP000059574"/>
    </source>
</evidence>
<gene>
    <name evidence="10" type="ORF">AS189_12185</name>
</gene>
<dbReference type="SUPFAM" id="SSF49785">
    <property type="entry name" value="Galactose-binding domain-like"/>
    <property type="match status" value="1"/>
</dbReference>
<name>A0A0S2M086_9MICC</name>
<evidence type="ECO:0000256" key="8">
    <source>
        <dbReference type="SAM" id="Phobius"/>
    </source>
</evidence>
<evidence type="ECO:0000256" key="6">
    <source>
        <dbReference type="PIRSR" id="PIRSR625705-1"/>
    </source>
</evidence>
<feature type="compositionally biased region" description="Polar residues" evidence="7">
    <location>
        <begin position="878"/>
        <end position="907"/>
    </location>
</feature>
<dbReference type="InterPro" id="IPR025705">
    <property type="entry name" value="Beta_hexosaminidase_sua/sub"/>
</dbReference>
<sequence>MPTAFTAQAAPPAQAAPIVVPPPAPVALPNNLALTGTATAHSVETAIPGNVAANAIDGKVGTRWSSNAGNAGWFQVELATAGPVDNVKIQWPAGAARNYTLQTSVDGTTWTDVKVITSSTGPARVDEIKVGASNVKFVRAVLASQWATFGYSISEFEIYDKAVQAVPANPALVPLPSAVAQTADGTFRLTPSSRIVATGDAVAAATYFAQKARKSTGFALPVVFGTPIANDIAVTVAPGLSEDKAESYALQADAAGVRVEANTAAGALNGVQTLRQLFPQWIESDAVVTTPWTVDGVVISDYPRYEYRGIQIDVARSFYTVDEMKEHIDNAAQFKFNRLHLHLTDDQGWRIAMDQPAANPSGIKYTDLTDISGKTAMTYNDAGVMQGTELGHTGFYTKADYQEIVSYAGENGMVVVPEIDMPGHTNAALHAIPQLNSAGSAPKPAPGTDTPPHQGSGNVGGTTFDADNAATYEFTKEVLTQLAAMTPGPYLHIGGDESHVTPHDKYVTMVDAFVDQVHGLDKQVIGWNEYSSANLPKDSIVQYWAGNRQSTATKILANNLKAILSPAEKTYIPQKQDNAQSAGGTWACGGPCTLETHYDWNPENYLPGVMDDRILGVETVQWGEWIRGMEQTETYQYPRGLATAEVGWSAQSERSYADFTKRAGQLGGRMALQDLTHFKTTGVNWTTAPDAPAAAPALVDPAQLPATSPVDLAVPATEFDGGEYVTLKNLPANAWLLLAVHDGATAAFSATSTNGWVRSNAAGEAPLIVPTGLTAGEHVVSVQIADGSLAGFASLMIAEEAAPETSAPVTTPPATLAPTTDPTVDPTTDPTTAPTTDPTTDPTVDPTLDPTTDPTSPSATTAPSDSATTTGPAVTDPATDSTNGAAPTQVTASSATPSHGTNQDGLASTGAKSTLMIGGALLALLAGLVIVAGSRRRLSKH</sequence>
<dbReference type="Pfam" id="PF00728">
    <property type="entry name" value="Glyco_hydro_20"/>
    <property type="match status" value="1"/>
</dbReference>
<dbReference type="InterPro" id="IPR017853">
    <property type="entry name" value="GH"/>
</dbReference>
<dbReference type="GO" id="GO:0005975">
    <property type="term" value="P:carbohydrate metabolic process"/>
    <property type="evidence" value="ECO:0007669"/>
    <property type="project" value="InterPro"/>
</dbReference>
<dbReference type="Gene3D" id="2.60.120.260">
    <property type="entry name" value="Galactose-binding domain-like"/>
    <property type="match status" value="1"/>
</dbReference>
<dbReference type="PROSITE" id="PS50022">
    <property type="entry name" value="FA58C_3"/>
    <property type="match status" value="1"/>
</dbReference>
<feature type="region of interest" description="Disordered" evidence="7">
    <location>
        <begin position="436"/>
        <end position="462"/>
    </location>
</feature>
<accession>A0A0S2M086</accession>
<dbReference type="PANTHER" id="PTHR22600">
    <property type="entry name" value="BETA-HEXOSAMINIDASE"/>
    <property type="match status" value="1"/>
</dbReference>
<dbReference type="Proteomes" id="UP000059574">
    <property type="component" value="Chromosome"/>
</dbReference>
<protein>
    <recommendedName>
        <fullName evidence="3">beta-N-acetylhexosaminidase</fullName>
        <ecNumber evidence="3">3.2.1.52</ecNumber>
    </recommendedName>
</protein>
<dbReference type="AlphaFoldDB" id="A0A0S2M086"/>
<proteinExistence type="inferred from homology"/>
<dbReference type="GO" id="GO:0030203">
    <property type="term" value="P:glycosaminoglycan metabolic process"/>
    <property type="evidence" value="ECO:0007669"/>
    <property type="project" value="TreeGrafter"/>
</dbReference>
<evidence type="ECO:0000259" key="9">
    <source>
        <dbReference type="PROSITE" id="PS50022"/>
    </source>
</evidence>
<organism evidence="10 11">
    <name type="scientific">Arthrobacter alpinus</name>
    <dbReference type="NCBI Taxonomy" id="656366"/>
    <lineage>
        <taxon>Bacteria</taxon>
        <taxon>Bacillati</taxon>
        <taxon>Actinomycetota</taxon>
        <taxon>Actinomycetes</taxon>
        <taxon>Micrococcales</taxon>
        <taxon>Micrococcaceae</taxon>
        <taxon>Arthrobacter</taxon>
    </lineage>
</organism>
<feature type="domain" description="F5/8 type C" evidence="9">
    <location>
        <begin position="20"/>
        <end position="161"/>
    </location>
</feature>
<evidence type="ECO:0000256" key="7">
    <source>
        <dbReference type="SAM" id="MobiDB-lite"/>
    </source>
</evidence>
<reference evidence="11" key="1">
    <citation type="submission" date="2015-11" db="EMBL/GenBank/DDBJ databases">
        <authorList>
            <person name="Kumar R."/>
            <person name="Singh D."/>
            <person name="Swarnkar M.K."/>
            <person name="Singh A.K."/>
            <person name="Kumar S."/>
        </authorList>
    </citation>
    <scope>NUCLEOTIDE SEQUENCE [LARGE SCALE GENOMIC DNA]</scope>
    <source>
        <strain evidence="11">ERGS4:06</strain>
    </source>
</reference>
<evidence type="ECO:0000256" key="4">
    <source>
        <dbReference type="ARBA" id="ARBA00022801"/>
    </source>
</evidence>
<dbReference type="InterPro" id="IPR029018">
    <property type="entry name" value="Hex-like_dom2"/>
</dbReference>
<feature type="transmembrane region" description="Helical" evidence="8">
    <location>
        <begin position="915"/>
        <end position="933"/>
    </location>
</feature>
<keyword evidence="4" id="KW-0378">Hydrolase</keyword>
<feature type="compositionally biased region" description="Low complexity" evidence="7">
    <location>
        <begin position="803"/>
        <end position="870"/>
    </location>
</feature>
<dbReference type="GO" id="GO:0004563">
    <property type="term" value="F:beta-N-acetylhexosaminidase activity"/>
    <property type="evidence" value="ECO:0007669"/>
    <property type="project" value="UniProtKB-EC"/>
</dbReference>
<dbReference type="GO" id="GO:0016020">
    <property type="term" value="C:membrane"/>
    <property type="evidence" value="ECO:0007669"/>
    <property type="project" value="TreeGrafter"/>
</dbReference>
<evidence type="ECO:0000313" key="10">
    <source>
        <dbReference type="EMBL" id="ALO67122.1"/>
    </source>
</evidence>
<dbReference type="EMBL" id="CP013200">
    <property type="protein sequence ID" value="ALO67122.1"/>
    <property type="molecule type" value="Genomic_DNA"/>
</dbReference>